<proteinExistence type="predicted"/>
<evidence type="ECO:0000313" key="1">
    <source>
        <dbReference type="EMBL" id="MBF1712759.1"/>
    </source>
</evidence>
<dbReference type="Proteomes" id="UP000721045">
    <property type="component" value="Unassembled WGS sequence"/>
</dbReference>
<comment type="caution">
    <text evidence="1">The sequence shown here is derived from an EMBL/GenBank/DDBJ whole genome shotgun (WGS) entry which is preliminary data.</text>
</comment>
<sequence>MSRGNKKGIGQVTIPSQKDLGSITSVVEKSILEITKPFECMKKFHMAYNEKHHMEQLHNMTELIRIRDRNIT</sequence>
<reference evidence="1" key="1">
    <citation type="submission" date="2020-04" db="EMBL/GenBank/DDBJ databases">
        <title>Deep metagenomics examines the oral microbiome during advanced dental caries in children, revealing novel taxa and co-occurrences with host molecules.</title>
        <authorList>
            <person name="Baker J.L."/>
            <person name="Morton J.T."/>
            <person name="Dinis M."/>
            <person name="Alvarez R."/>
            <person name="Tran N.C."/>
            <person name="Knight R."/>
            <person name="Edlund A."/>
        </authorList>
    </citation>
    <scope>NUCLEOTIDE SEQUENCE</scope>
    <source>
        <strain evidence="1">JCVI_23_bin.22</strain>
    </source>
</reference>
<protein>
    <submittedName>
        <fullName evidence="1">Uncharacterized protein</fullName>
    </submittedName>
</protein>
<dbReference type="EMBL" id="JABZYP010000008">
    <property type="protein sequence ID" value="MBF1712759.1"/>
    <property type="molecule type" value="Genomic_DNA"/>
</dbReference>
<gene>
    <name evidence="1" type="ORF">HXO88_03340</name>
</gene>
<name>A0A930WEK1_STRIT</name>
<accession>A0A930WEK1</accession>
<organism evidence="1 2">
    <name type="scientific">Streptococcus intermedius</name>
    <dbReference type="NCBI Taxonomy" id="1338"/>
    <lineage>
        <taxon>Bacteria</taxon>
        <taxon>Bacillati</taxon>
        <taxon>Bacillota</taxon>
        <taxon>Bacilli</taxon>
        <taxon>Lactobacillales</taxon>
        <taxon>Streptococcaceae</taxon>
        <taxon>Streptococcus</taxon>
        <taxon>Streptococcus anginosus group</taxon>
    </lineage>
</organism>
<dbReference type="AlphaFoldDB" id="A0A930WEK1"/>
<evidence type="ECO:0000313" key="2">
    <source>
        <dbReference type="Proteomes" id="UP000721045"/>
    </source>
</evidence>